<protein>
    <submittedName>
        <fullName evidence="1">Uncharacterized protein</fullName>
    </submittedName>
</protein>
<dbReference type="AlphaFoldDB" id="A0A8J6XZG5"/>
<proteinExistence type="predicted"/>
<sequence>MPKPRYDEEEDKSRHAVVDTDCCEEMAQKYNWRLVDVEETGDSTLPFDCVFDGKTEFPKSYYDTDEEKDDA</sequence>
<dbReference type="RefSeq" id="WP_190835127.1">
    <property type="nucleotide sequence ID" value="NZ_CAWPPI010000086.1"/>
</dbReference>
<dbReference type="Proteomes" id="UP000629098">
    <property type="component" value="Unassembled WGS sequence"/>
</dbReference>
<dbReference type="EMBL" id="JACXAE010000086">
    <property type="protein sequence ID" value="MBD2776083.1"/>
    <property type="molecule type" value="Genomic_DNA"/>
</dbReference>
<evidence type="ECO:0000313" key="2">
    <source>
        <dbReference type="Proteomes" id="UP000629098"/>
    </source>
</evidence>
<accession>A0A8J6XZG5</accession>
<name>A0A8J6XZG5_9CYAN</name>
<gene>
    <name evidence="1" type="ORF">ICL16_29495</name>
</gene>
<comment type="caution">
    <text evidence="1">The sequence shown here is derived from an EMBL/GenBank/DDBJ whole genome shotgun (WGS) entry which is preliminary data.</text>
</comment>
<organism evidence="1 2">
    <name type="scientific">Iningainema tapete BLCC-T55</name>
    <dbReference type="NCBI Taxonomy" id="2748662"/>
    <lineage>
        <taxon>Bacteria</taxon>
        <taxon>Bacillati</taxon>
        <taxon>Cyanobacteriota</taxon>
        <taxon>Cyanophyceae</taxon>
        <taxon>Nostocales</taxon>
        <taxon>Scytonemataceae</taxon>
        <taxon>Iningainema tapete</taxon>
    </lineage>
</organism>
<evidence type="ECO:0000313" key="1">
    <source>
        <dbReference type="EMBL" id="MBD2776083.1"/>
    </source>
</evidence>
<reference evidence="1" key="1">
    <citation type="submission" date="2020-09" db="EMBL/GenBank/DDBJ databases">
        <title>Iningainema tapete sp. nov. (Scytonemataceae, Cyanobacteria) from greenhouses in central Florida (USA) produces two types of nodularin with biosynthetic potential for microcystin-LR and anabaenopeptins.</title>
        <authorList>
            <person name="Berthold D.E."/>
            <person name="Lefler F.W."/>
            <person name="Huang I.-S."/>
            <person name="Abdulla H."/>
            <person name="Zimba P.V."/>
            <person name="Laughinghouse H.D. IV."/>
        </authorList>
    </citation>
    <scope>NUCLEOTIDE SEQUENCE</scope>
    <source>
        <strain evidence="1">BLCCT55</strain>
    </source>
</reference>
<keyword evidence="2" id="KW-1185">Reference proteome</keyword>